<keyword evidence="3" id="KW-1185">Reference proteome</keyword>
<evidence type="ECO:0000313" key="2">
    <source>
        <dbReference type="EMBL" id="CAJ0569105.1"/>
    </source>
</evidence>
<organism evidence="2 3">
    <name type="scientific">Mesorhabditis spiculigera</name>
    <dbReference type="NCBI Taxonomy" id="96644"/>
    <lineage>
        <taxon>Eukaryota</taxon>
        <taxon>Metazoa</taxon>
        <taxon>Ecdysozoa</taxon>
        <taxon>Nematoda</taxon>
        <taxon>Chromadorea</taxon>
        <taxon>Rhabditida</taxon>
        <taxon>Rhabditina</taxon>
        <taxon>Rhabditomorpha</taxon>
        <taxon>Rhabditoidea</taxon>
        <taxon>Rhabditidae</taxon>
        <taxon>Mesorhabditinae</taxon>
        <taxon>Mesorhabditis</taxon>
    </lineage>
</organism>
<proteinExistence type="predicted"/>
<dbReference type="AlphaFoldDB" id="A0AA36CHG8"/>
<accession>A0AA36CHG8</accession>
<protein>
    <submittedName>
        <fullName evidence="2">Uncharacterized protein</fullName>
    </submittedName>
</protein>
<evidence type="ECO:0000256" key="1">
    <source>
        <dbReference type="SAM" id="SignalP"/>
    </source>
</evidence>
<feature type="non-terminal residue" evidence="2">
    <location>
        <position position="182"/>
    </location>
</feature>
<keyword evidence="1" id="KW-0732">Signal</keyword>
<feature type="chain" id="PRO_5041200698" evidence="1">
    <location>
        <begin position="21"/>
        <end position="182"/>
    </location>
</feature>
<evidence type="ECO:0000313" key="3">
    <source>
        <dbReference type="Proteomes" id="UP001177023"/>
    </source>
</evidence>
<feature type="signal peptide" evidence="1">
    <location>
        <begin position="1"/>
        <end position="20"/>
    </location>
</feature>
<gene>
    <name evidence="2" type="ORF">MSPICULIGERA_LOCUS7598</name>
</gene>
<dbReference type="Proteomes" id="UP001177023">
    <property type="component" value="Unassembled WGS sequence"/>
</dbReference>
<reference evidence="2" key="1">
    <citation type="submission" date="2023-06" db="EMBL/GenBank/DDBJ databases">
        <authorList>
            <person name="Delattre M."/>
        </authorList>
    </citation>
    <scope>NUCLEOTIDE SEQUENCE</scope>
    <source>
        <strain evidence="2">AF72</strain>
    </source>
</reference>
<sequence>MGSQLLIVFASSALVALVFAGIKTDILIRKGSYSPGHQVVAGDDKYRVALMEIDIGKNDQYAVCDGSMYGDSSPCMINSTGQEGIWAASQLYLKIYTQTPQLPDAFRIRCIRIDDQYDGDVRRYEGEFFIGQNITDACHLHYDKWTGDKVERGLNSPCTSCCDWQLCDGNSYILNEDYKYKL</sequence>
<name>A0AA36CHG8_9BILA</name>
<comment type="caution">
    <text evidence="2">The sequence shown here is derived from an EMBL/GenBank/DDBJ whole genome shotgun (WGS) entry which is preliminary data.</text>
</comment>
<dbReference type="EMBL" id="CATQJA010001923">
    <property type="protein sequence ID" value="CAJ0569105.1"/>
    <property type="molecule type" value="Genomic_DNA"/>
</dbReference>